<dbReference type="PANTHER" id="PTHR43861:SF6">
    <property type="entry name" value="METHYLTRANSFERASE TYPE 11"/>
    <property type="match status" value="1"/>
</dbReference>
<keyword evidence="1" id="KW-0808">Transferase</keyword>
<reference evidence="1" key="1">
    <citation type="submission" date="2023-07" db="EMBL/GenBank/DDBJ databases">
        <title>The genome sequence of Rhodocytophaga aerolata KACC 12507.</title>
        <authorList>
            <person name="Zhang X."/>
        </authorList>
    </citation>
    <scope>NUCLEOTIDE SEQUENCE</scope>
    <source>
        <strain evidence="1">KACC 12507</strain>
    </source>
</reference>
<keyword evidence="1" id="KW-0489">Methyltransferase</keyword>
<comment type="caution">
    <text evidence="1">The sequence shown here is derived from an EMBL/GenBank/DDBJ whole genome shotgun (WGS) entry which is preliminary data.</text>
</comment>
<dbReference type="RefSeq" id="WP_302039637.1">
    <property type="nucleotide sequence ID" value="NZ_JAUKPO010000014.1"/>
</dbReference>
<sequence length="310" mass="36240">MNKIKSPLTGSLNTTLERYINSKYIIEGYKKYLNIDVTRFFETQNKVSIYRCNDTGFRFYYPFDIDGDPNFYKDLQKIDWYYSDWRWENEIANNLINPTDKVLEIGCGKGVFLERLTKRGIECLGLELNDDTVAIGELNNITILNENIEDHANLNPSTYDWIVTFQVVEHIAFVKSFIEASLKALKPGGKLIISVPNNDAIYFSFHKEIELELAFQQRILLMNMPPHHMGLWNSSSLSKLDLVFNLNVEKIYKEPFPEHRIDLVSEIFAKKYMGFNNYLIRKIFKSIIYRFKKTVNLEGTTVLAVYSKPF</sequence>
<evidence type="ECO:0000313" key="2">
    <source>
        <dbReference type="Proteomes" id="UP001168528"/>
    </source>
</evidence>
<keyword evidence="2" id="KW-1185">Reference proteome</keyword>
<dbReference type="EMBL" id="JAUKPO010000014">
    <property type="protein sequence ID" value="MDO1448836.1"/>
    <property type="molecule type" value="Genomic_DNA"/>
</dbReference>
<dbReference type="Gene3D" id="3.40.50.150">
    <property type="entry name" value="Vaccinia Virus protein VP39"/>
    <property type="match status" value="1"/>
</dbReference>
<dbReference type="SUPFAM" id="SSF53335">
    <property type="entry name" value="S-adenosyl-L-methionine-dependent methyltransferases"/>
    <property type="match status" value="1"/>
</dbReference>
<accession>A0ABT8R9S0</accession>
<dbReference type="Pfam" id="PF13489">
    <property type="entry name" value="Methyltransf_23"/>
    <property type="match status" value="1"/>
</dbReference>
<dbReference type="GO" id="GO:0008168">
    <property type="term" value="F:methyltransferase activity"/>
    <property type="evidence" value="ECO:0007669"/>
    <property type="project" value="UniProtKB-KW"/>
</dbReference>
<dbReference type="PANTHER" id="PTHR43861">
    <property type="entry name" value="TRANS-ACONITATE 2-METHYLTRANSFERASE-RELATED"/>
    <property type="match status" value="1"/>
</dbReference>
<dbReference type="InterPro" id="IPR029063">
    <property type="entry name" value="SAM-dependent_MTases_sf"/>
</dbReference>
<evidence type="ECO:0000313" key="1">
    <source>
        <dbReference type="EMBL" id="MDO1448836.1"/>
    </source>
</evidence>
<proteinExistence type="predicted"/>
<gene>
    <name evidence="1" type="ORF">Q0590_21340</name>
</gene>
<organism evidence="1 2">
    <name type="scientific">Rhodocytophaga aerolata</name>
    <dbReference type="NCBI Taxonomy" id="455078"/>
    <lineage>
        <taxon>Bacteria</taxon>
        <taxon>Pseudomonadati</taxon>
        <taxon>Bacteroidota</taxon>
        <taxon>Cytophagia</taxon>
        <taxon>Cytophagales</taxon>
        <taxon>Rhodocytophagaceae</taxon>
        <taxon>Rhodocytophaga</taxon>
    </lineage>
</organism>
<dbReference type="CDD" id="cd02440">
    <property type="entry name" value="AdoMet_MTases"/>
    <property type="match status" value="1"/>
</dbReference>
<protein>
    <submittedName>
        <fullName evidence="1">Methyltransferase domain-containing protein</fullName>
    </submittedName>
</protein>
<dbReference type="Proteomes" id="UP001168528">
    <property type="component" value="Unassembled WGS sequence"/>
</dbReference>
<name>A0ABT8R9S0_9BACT</name>
<dbReference type="GO" id="GO:0032259">
    <property type="term" value="P:methylation"/>
    <property type="evidence" value="ECO:0007669"/>
    <property type="project" value="UniProtKB-KW"/>
</dbReference>